<reference evidence="2" key="1">
    <citation type="submission" date="2016-06" db="EMBL/GenBank/DDBJ databases">
        <title>Parallel loss of symbiosis genes in relatives of nitrogen-fixing non-legume Parasponia.</title>
        <authorList>
            <person name="Van Velzen R."/>
            <person name="Holmer R."/>
            <person name="Bu F."/>
            <person name="Rutten L."/>
            <person name="Van Zeijl A."/>
            <person name="Liu W."/>
            <person name="Santuari L."/>
            <person name="Cao Q."/>
            <person name="Sharma T."/>
            <person name="Shen D."/>
            <person name="Roswanjaya Y."/>
            <person name="Wardhani T."/>
            <person name="Kalhor M.S."/>
            <person name="Jansen J."/>
            <person name="Van den Hoogen J."/>
            <person name="Gungor B."/>
            <person name="Hartog M."/>
            <person name="Hontelez J."/>
            <person name="Verver J."/>
            <person name="Yang W.-C."/>
            <person name="Schijlen E."/>
            <person name="Repin R."/>
            <person name="Schilthuizen M."/>
            <person name="Schranz E."/>
            <person name="Heidstra R."/>
            <person name="Miyata K."/>
            <person name="Fedorova E."/>
            <person name="Kohlen W."/>
            <person name="Bisseling T."/>
            <person name="Smit S."/>
            <person name="Geurts R."/>
        </authorList>
    </citation>
    <scope>NUCLEOTIDE SEQUENCE [LARGE SCALE GENOMIC DNA]</scope>
    <source>
        <strain evidence="2">cv. RG33-2</strain>
    </source>
</reference>
<dbReference type="OrthoDB" id="10320198at2759"/>
<protein>
    <submittedName>
        <fullName evidence="1">Uncharacterized protein</fullName>
    </submittedName>
</protein>
<proteinExistence type="predicted"/>
<dbReference type="InParanoid" id="A0A2P5EF74"/>
<dbReference type="Proteomes" id="UP000237000">
    <property type="component" value="Unassembled WGS sequence"/>
</dbReference>
<name>A0A2P5EF74_TREOI</name>
<evidence type="ECO:0000313" key="1">
    <source>
        <dbReference type="EMBL" id="PON84184.1"/>
    </source>
</evidence>
<comment type="caution">
    <text evidence="1">The sequence shown here is derived from an EMBL/GenBank/DDBJ whole genome shotgun (WGS) entry which is preliminary data.</text>
</comment>
<accession>A0A2P5EF74</accession>
<dbReference type="EMBL" id="JXTC01000167">
    <property type="protein sequence ID" value="PON84184.1"/>
    <property type="molecule type" value="Genomic_DNA"/>
</dbReference>
<dbReference type="AlphaFoldDB" id="A0A2P5EF74"/>
<evidence type="ECO:0000313" key="2">
    <source>
        <dbReference type="Proteomes" id="UP000237000"/>
    </source>
</evidence>
<gene>
    <name evidence="1" type="ORF">TorRG33x02_200820</name>
</gene>
<organism evidence="1 2">
    <name type="scientific">Trema orientale</name>
    <name type="common">Charcoal tree</name>
    <name type="synonym">Celtis orientalis</name>
    <dbReference type="NCBI Taxonomy" id="63057"/>
    <lineage>
        <taxon>Eukaryota</taxon>
        <taxon>Viridiplantae</taxon>
        <taxon>Streptophyta</taxon>
        <taxon>Embryophyta</taxon>
        <taxon>Tracheophyta</taxon>
        <taxon>Spermatophyta</taxon>
        <taxon>Magnoliopsida</taxon>
        <taxon>eudicotyledons</taxon>
        <taxon>Gunneridae</taxon>
        <taxon>Pentapetalae</taxon>
        <taxon>rosids</taxon>
        <taxon>fabids</taxon>
        <taxon>Rosales</taxon>
        <taxon>Cannabaceae</taxon>
        <taxon>Trema</taxon>
    </lineage>
</organism>
<keyword evidence="2" id="KW-1185">Reference proteome</keyword>
<sequence>MKISSFISKATQTLAKKEHGIHSLKAYSIPKQLLSSVITNKRTTSTLRRRKFIFCDKPIIVILLVLKKLDLDPPQLLQFHKQNKLRDNGFSHFGHKDRNFEHFRDFVEDGQSFPRHFVEHLLGKVSQ</sequence>